<dbReference type="InterPro" id="IPR050226">
    <property type="entry name" value="NagZ_Beta-hexosaminidase"/>
</dbReference>
<dbReference type="InterPro" id="IPR036962">
    <property type="entry name" value="Glyco_hydro_3_N_sf"/>
</dbReference>
<reference evidence="8 9" key="1">
    <citation type="submission" date="2016-10" db="EMBL/GenBank/DDBJ databases">
        <authorList>
            <person name="de Groot N.N."/>
        </authorList>
    </citation>
    <scope>NUCLEOTIDE SEQUENCE [LARGE SCALE GENOMIC DNA]</scope>
    <source>
        <strain evidence="8 9">CGMCC 4.3510</strain>
    </source>
</reference>
<dbReference type="PANTHER" id="PTHR30480:SF13">
    <property type="entry name" value="BETA-HEXOSAMINIDASE"/>
    <property type="match status" value="1"/>
</dbReference>
<dbReference type="AlphaFoldDB" id="A0A1I2BWK5"/>
<dbReference type="GO" id="GO:0005975">
    <property type="term" value="P:carbohydrate metabolic process"/>
    <property type="evidence" value="ECO:0007669"/>
    <property type="project" value="InterPro"/>
</dbReference>
<proteinExistence type="inferred from homology"/>
<accession>A0A1I2BWK5</accession>
<dbReference type="GO" id="GO:0009254">
    <property type="term" value="P:peptidoglycan turnover"/>
    <property type="evidence" value="ECO:0007669"/>
    <property type="project" value="TreeGrafter"/>
</dbReference>
<evidence type="ECO:0000256" key="1">
    <source>
        <dbReference type="ARBA" id="ARBA00001231"/>
    </source>
</evidence>
<dbReference type="InterPro" id="IPR017853">
    <property type="entry name" value="GH"/>
</dbReference>
<organism evidence="8 9">
    <name type="scientific">Actinacidiphila alni</name>
    <dbReference type="NCBI Taxonomy" id="380248"/>
    <lineage>
        <taxon>Bacteria</taxon>
        <taxon>Bacillati</taxon>
        <taxon>Actinomycetota</taxon>
        <taxon>Actinomycetes</taxon>
        <taxon>Kitasatosporales</taxon>
        <taxon>Streptomycetaceae</taxon>
        <taxon>Actinacidiphila</taxon>
    </lineage>
</organism>
<comment type="similarity">
    <text evidence="2">Belongs to the glycosyl hydrolase 3 family.</text>
</comment>
<dbReference type="Pfam" id="PF00933">
    <property type="entry name" value="Glyco_hydro_3"/>
    <property type="match status" value="1"/>
</dbReference>
<dbReference type="SUPFAM" id="SSF51445">
    <property type="entry name" value="(Trans)glycosidases"/>
    <property type="match status" value="1"/>
</dbReference>
<dbReference type="EC" id="3.2.1.52" evidence="3"/>
<evidence type="ECO:0000256" key="2">
    <source>
        <dbReference type="ARBA" id="ARBA00005336"/>
    </source>
</evidence>
<feature type="region of interest" description="Disordered" evidence="6">
    <location>
        <begin position="33"/>
        <end position="96"/>
    </location>
</feature>
<evidence type="ECO:0000256" key="5">
    <source>
        <dbReference type="ARBA" id="ARBA00023295"/>
    </source>
</evidence>
<evidence type="ECO:0000259" key="7">
    <source>
        <dbReference type="Pfam" id="PF00933"/>
    </source>
</evidence>
<comment type="catalytic activity">
    <reaction evidence="1">
        <text>Hydrolysis of terminal non-reducing N-acetyl-D-hexosamine residues in N-acetyl-beta-D-hexosaminides.</text>
        <dbReference type="EC" id="3.2.1.52"/>
    </reaction>
</comment>
<evidence type="ECO:0000313" key="9">
    <source>
        <dbReference type="Proteomes" id="UP000199323"/>
    </source>
</evidence>
<evidence type="ECO:0000256" key="3">
    <source>
        <dbReference type="ARBA" id="ARBA00012663"/>
    </source>
</evidence>
<dbReference type="EMBL" id="FONG01000004">
    <property type="protein sequence ID" value="SFE59720.1"/>
    <property type="molecule type" value="Genomic_DNA"/>
</dbReference>
<dbReference type="GO" id="GO:0004563">
    <property type="term" value="F:beta-N-acetylhexosaminidase activity"/>
    <property type="evidence" value="ECO:0007669"/>
    <property type="project" value="UniProtKB-EC"/>
</dbReference>
<dbReference type="RefSeq" id="WP_245795853.1">
    <property type="nucleotide sequence ID" value="NZ_FONG01000004.1"/>
</dbReference>
<evidence type="ECO:0000256" key="4">
    <source>
        <dbReference type="ARBA" id="ARBA00022801"/>
    </source>
</evidence>
<name>A0A1I2BWK5_9ACTN</name>
<keyword evidence="5" id="KW-0326">Glycosidase</keyword>
<sequence length="441" mass="45050">MRLPTPSAASRPSVARRRGAGLALGLMVTLAACSSGGGGDSSASVAPSSATASPSPSPTTTSPSARPSPTPTRPTTTKPPVAPPAPTTTKAQASCVDRTADAMTTAQRVGQLFMAAVTSTGMTGTESAAVSQGRVGAVFLMGHTTAGTAAVKSVTDRVRTLATSVKGAHLGLLIATDQEGGQVQVLGGPGFSAIPDAVTQGQWPASRLQQEATGWAKQLRAAGVNMNLAPVADTVPPDLVKVNGPIGELNREYGNDPATVATHSDAFLRGMRAAGVVPTVKHFPGLGRVRGNTDFTAGVTDTVTTTTDPYLQPFRSAVQAGTPFVMVSSATYSRIDGSRQAVFSPVVLRDLLRGRLGFQGAVISDDIGAAVAVSDRSPAQRALDFLAAGGNMVLTVRPGDIAPMTSAVINRLPKDAALRKDVDDSLHRVLTAKRNAGLLTC</sequence>
<dbReference type="Gene3D" id="3.20.20.300">
    <property type="entry name" value="Glycoside hydrolase, family 3, N-terminal domain"/>
    <property type="match status" value="1"/>
</dbReference>
<dbReference type="InterPro" id="IPR001764">
    <property type="entry name" value="Glyco_hydro_3_N"/>
</dbReference>
<keyword evidence="9" id="KW-1185">Reference proteome</keyword>
<evidence type="ECO:0000256" key="6">
    <source>
        <dbReference type="SAM" id="MobiDB-lite"/>
    </source>
</evidence>
<dbReference type="STRING" id="380248.SAMN05216251_10421"/>
<keyword evidence="4" id="KW-0378">Hydrolase</keyword>
<gene>
    <name evidence="8" type="ORF">SAMN05216251_10421</name>
</gene>
<dbReference type="PANTHER" id="PTHR30480">
    <property type="entry name" value="BETA-HEXOSAMINIDASE-RELATED"/>
    <property type="match status" value="1"/>
</dbReference>
<protein>
    <recommendedName>
        <fullName evidence="3">beta-N-acetylhexosaminidase</fullName>
        <ecNumber evidence="3">3.2.1.52</ecNumber>
    </recommendedName>
</protein>
<dbReference type="PROSITE" id="PS51257">
    <property type="entry name" value="PROKAR_LIPOPROTEIN"/>
    <property type="match status" value="1"/>
</dbReference>
<feature type="compositionally biased region" description="Low complexity" evidence="6">
    <location>
        <begin position="41"/>
        <end position="65"/>
    </location>
</feature>
<dbReference type="Proteomes" id="UP000199323">
    <property type="component" value="Unassembled WGS sequence"/>
</dbReference>
<feature type="domain" description="Glycoside hydrolase family 3 N-terminal" evidence="7">
    <location>
        <begin position="105"/>
        <end position="431"/>
    </location>
</feature>
<evidence type="ECO:0000313" key="8">
    <source>
        <dbReference type="EMBL" id="SFE59720.1"/>
    </source>
</evidence>